<gene>
    <name evidence="9" type="ORF">FUA23_09575</name>
</gene>
<dbReference type="PANTHER" id="PTHR24291">
    <property type="entry name" value="CYTOCHROME P450 FAMILY 4"/>
    <property type="match status" value="1"/>
</dbReference>
<dbReference type="RefSeq" id="WP_147930520.1">
    <property type="nucleotide sequence ID" value="NZ_VOXD01000012.1"/>
</dbReference>
<keyword evidence="6 8" id="KW-0503">Monooxygenase</keyword>
<dbReference type="SUPFAM" id="SSF48264">
    <property type="entry name" value="Cytochrome P450"/>
    <property type="match status" value="1"/>
</dbReference>
<keyword evidence="3 7" id="KW-0479">Metal-binding</keyword>
<comment type="similarity">
    <text evidence="1 8">Belongs to the cytochrome P450 family.</text>
</comment>
<dbReference type="InterPro" id="IPR002401">
    <property type="entry name" value="Cyt_P450_E_grp-I"/>
</dbReference>
<dbReference type="Pfam" id="PF00067">
    <property type="entry name" value="p450"/>
    <property type="match status" value="1"/>
</dbReference>
<dbReference type="PRINTS" id="PR00463">
    <property type="entry name" value="EP450I"/>
</dbReference>
<dbReference type="PROSITE" id="PS00086">
    <property type="entry name" value="CYTOCHROME_P450"/>
    <property type="match status" value="1"/>
</dbReference>
<evidence type="ECO:0000256" key="1">
    <source>
        <dbReference type="ARBA" id="ARBA00010617"/>
    </source>
</evidence>
<sequence>MTSPPQVPLRRVLPNIPFVARNPIKYFSRYVKDYGADFLLAIGGSRLTHFTVNADVIQHVLQRNHKNYHKSVIQTRDLARYLGHGLLTNNGEPWLTQRRLIQPGFHRKRLASLVTEMQAVINRCCTGLDQVATSGEATSLHGLTTDLVFRVIARAIFTDGFNDEETKELNEAIDAVQGYVIYPVRMPFLRGPLRWIGQERKHLQITTEVRARIQLRIEDRRAGEPKDDLLQMLLDSRYEDSGEPMEDQQLVDEIMILFAAGHETSANALAWTLWLLDQHPEVREKIRAEIAVVETEGPVGFKSARKLTYLTQVIEESMRMYPPAWITDRVALTDDQAGGYNISSGTSIAVFIHGLHHNPEYWDSPESFRPERMSAAAKKTRHPMCYLPFGAGPRLCIGNHFAMLEMQLILVRLLRDYDFVFPEDAGTVGKKALITLQMDREVKVNLRKR</sequence>
<evidence type="ECO:0000256" key="6">
    <source>
        <dbReference type="ARBA" id="ARBA00023033"/>
    </source>
</evidence>
<evidence type="ECO:0000256" key="7">
    <source>
        <dbReference type="PIRSR" id="PIRSR602401-1"/>
    </source>
</evidence>
<evidence type="ECO:0000313" key="9">
    <source>
        <dbReference type="EMBL" id="TXF89690.1"/>
    </source>
</evidence>
<dbReference type="AlphaFoldDB" id="A0A5C7FTU5"/>
<dbReference type="OrthoDB" id="9764248at2"/>
<dbReference type="GO" id="GO:0005506">
    <property type="term" value="F:iron ion binding"/>
    <property type="evidence" value="ECO:0007669"/>
    <property type="project" value="InterPro"/>
</dbReference>
<dbReference type="EMBL" id="VOXD01000012">
    <property type="protein sequence ID" value="TXF89690.1"/>
    <property type="molecule type" value="Genomic_DNA"/>
</dbReference>
<evidence type="ECO:0000256" key="4">
    <source>
        <dbReference type="ARBA" id="ARBA00023002"/>
    </source>
</evidence>
<dbReference type="InterPro" id="IPR036396">
    <property type="entry name" value="Cyt_P450_sf"/>
</dbReference>
<dbReference type="InterPro" id="IPR050196">
    <property type="entry name" value="Cytochrome_P450_Monoox"/>
</dbReference>
<evidence type="ECO:0000256" key="2">
    <source>
        <dbReference type="ARBA" id="ARBA00022617"/>
    </source>
</evidence>
<dbReference type="PANTHER" id="PTHR24291:SF50">
    <property type="entry name" value="BIFUNCTIONAL ALBAFLAVENONE MONOOXYGENASE_TERPENE SYNTHASE"/>
    <property type="match status" value="1"/>
</dbReference>
<protein>
    <submittedName>
        <fullName evidence="9">Cytochrome P450</fullName>
    </submittedName>
</protein>
<keyword evidence="10" id="KW-1185">Reference proteome</keyword>
<keyword evidence="5 7" id="KW-0408">Iron</keyword>
<evidence type="ECO:0000256" key="5">
    <source>
        <dbReference type="ARBA" id="ARBA00023004"/>
    </source>
</evidence>
<comment type="caution">
    <text evidence="9">The sequence shown here is derived from an EMBL/GenBank/DDBJ whole genome shotgun (WGS) entry which is preliminary data.</text>
</comment>
<evidence type="ECO:0000256" key="8">
    <source>
        <dbReference type="RuleBase" id="RU000461"/>
    </source>
</evidence>
<reference evidence="9 10" key="1">
    <citation type="submission" date="2019-08" db="EMBL/GenBank/DDBJ databases">
        <title>Lewinella sp. strain SSH13 Genome sequencing and assembly.</title>
        <authorList>
            <person name="Kim I."/>
        </authorList>
    </citation>
    <scope>NUCLEOTIDE SEQUENCE [LARGE SCALE GENOMIC DNA]</scope>
    <source>
        <strain evidence="9 10">SSH13</strain>
    </source>
</reference>
<name>A0A5C7FTU5_9BACT</name>
<organism evidence="9 10">
    <name type="scientific">Neolewinella aurantiaca</name>
    <dbReference type="NCBI Taxonomy" id="2602767"/>
    <lineage>
        <taxon>Bacteria</taxon>
        <taxon>Pseudomonadati</taxon>
        <taxon>Bacteroidota</taxon>
        <taxon>Saprospiria</taxon>
        <taxon>Saprospirales</taxon>
        <taxon>Lewinellaceae</taxon>
        <taxon>Neolewinella</taxon>
    </lineage>
</organism>
<dbReference type="Proteomes" id="UP000321907">
    <property type="component" value="Unassembled WGS sequence"/>
</dbReference>
<dbReference type="InterPro" id="IPR017972">
    <property type="entry name" value="Cyt_P450_CS"/>
</dbReference>
<keyword evidence="2 7" id="KW-0349">Heme</keyword>
<keyword evidence="4 8" id="KW-0560">Oxidoreductase</keyword>
<dbReference type="InterPro" id="IPR001128">
    <property type="entry name" value="Cyt_P450"/>
</dbReference>
<feature type="binding site" description="axial binding residue" evidence="7">
    <location>
        <position position="396"/>
    </location>
    <ligand>
        <name>heme</name>
        <dbReference type="ChEBI" id="CHEBI:30413"/>
    </ligand>
    <ligandPart>
        <name>Fe</name>
        <dbReference type="ChEBI" id="CHEBI:18248"/>
    </ligandPart>
</feature>
<evidence type="ECO:0000256" key="3">
    <source>
        <dbReference type="ARBA" id="ARBA00022723"/>
    </source>
</evidence>
<dbReference type="PRINTS" id="PR00385">
    <property type="entry name" value="P450"/>
</dbReference>
<dbReference type="GO" id="GO:0004497">
    <property type="term" value="F:monooxygenase activity"/>
    <property type="evidence" value="ECO:0007669"/>
    <property type="project" value="UniProtKB-KW"/>
</dbReference>
<dbReference type="GO" id="GO:0020037">
    <property type="term" value="F:heme binding"/>
    <property type="evidence" value="ECO:0007669"/>
    <property type="project" value="InterPro"/>
</dbReference>
<dbReference type="GO" id="GO:0016705">
    <property type="term" value="F:oxidoreductase activity, acting on paired donors, with incorporation or reduction of molecular oxygen"/>
    <property type="evidence" value="ECO:0007669"/>
    <property type="project" value="InterPro"/>
</dbReference>
<proteinExistence type="inferred from homology"/>
<accession>A0A5C7FTU5</accession>
<dbReference type="Gene3D" id="1.10.630.10">
    <property type="entry name" value="Cytochrome P450"/>
    <property type="match status" value="1"/>
</dbReference>
<comment type="cofactor">
    <cofactor evidence="7">
        <name>heme</name>
        <dbReference type="ChEBI" id="CHEBI:30413"/>
    </cofactor>
</comment>
<evidence type="ECO:0000313" key="10">
    <source>
        <dbReference type="Proteomes" id="UP000321907"/>
    </source>
</evidence>